<dbReference type="Gene3D" id="3.40.50.300">
    <property type="entry name" value="P-loop containing nucleotide triphosphate hydrolases"/>
    <property type="match status" value="1"/>
</dbReference>
<keyword evidence="2" id="KW-1185">Reference proteome</keyword>
<gene>
    <name evidence="1" type="ORF">FRX31_003211</name>
</gene>
<comment type="caution">
    <text evidence="1">The sequence shown here is derived from an EMBL/GenBank/DDBJ whole genome shotgun (WGS) entry which is preliminary data.</text>
</comment>
<dbReference type="SUPFAM" id="SSF52540">
    <property type="entry name" value="P-loop containing nucleoside triphosphate hydrolases"/>
    <property type="match status" value="1"/>
</dbReference>
<protein>
    <submittedName>
        <fullName evidence="1">Uncharacterized protein</fullName>
    </submittedName>
</protein>
<accession>A0A7J6XFJ1</accession>
<sequence>MIEREKVSLRLISYLALDEADRMLDMVFEPQIRKIELAKNSPQVWKTLSVLPLHFSAQPLSSKGFLVTGGGLWRNRGMRDETSATVILFEENFFLGSLISIGVVGRFMLILTISRPDTTQQCNLPRLQVYASGKGLIVVPGVRPCTFFTS</sequence>
<name>A0A7J6XFJ1_THATH</name>
<dbReference type="Proteomes" id="UP000554482">
    <property type="component" value="Unassembled WGS sequence"/>
</dbReference>
<evidence type="ECO:0000313" key="1">
    <source>
        <dbReference type="EMBL" id="KAF5207202.1"/>
    </source>
</evidence>
<evidence type="ECO:0000313" key="2">
    <source>
        <dbReference type="Proteomes" id="UP000554482"/>
    </source>
</evidence>
<organism evidence="1 2">
    <name type="scientific">Thalictrum thalictroides</name>
    <name type="common">Rue-anemone</name>
    <name type="synonym">Anemone thalictroides</name>
    <dbReference type="NCBI Taxonomy" id="46969"/>
    <lineage>
        <taxon>Eukaryota</taxon>
        <taxon>Viridiplantae</taxon>
        <taxon>Streptophyta</taxon>
        <taxon>Embryophyta</taxon>
        <taxon>Tracheophyta</taxon>
        <taxon>Spermatophyta</taxon>
        <taxon>Magnoliopsida</taxon>
        <taxon>Ranunculales</taxon>
        <taxon>Ranunculaceae</taxon>
        <taxon>Thalictroideae</taxon>
        <taxon>Thalictrum</taxon>
    </lineage>
</organism>
<dbReference type="OrthoDB" id="409977at2759"/>
<dbReference type="EMBL" id="JABWDY010001717">
    <property type="protein sequence ID" value="KAF5207202.1"/>
    <property type="molecule type" value="Genomic_DNA"/>
</dbReference>
<dbReference type="InterPro" id="IPR027417">
    <property type="entry name" value="P-loop_NTPase"/>
</dbReference>
<proteinExistence type="predicted"/>
<reference evidence="1 2" key="1">
    <citation type="submission" date="2020-06" db="EMBL/GenBank/DDBJ databases">
        <title>Transcriptomic and genomic resources for Thalictrum thalictroides and T. hernandezii: Facilitating candidate gene discovery in an emerging model plant lineage.</title>
        <authorList>
            <person name="Arias T."/>
            <person name="Riano-Pachon D.M."/>
            <person name="Di Stilio V.S."/>
        </authorList>
    </citation>
    <scope>NUCLEOTIDE SEQUENCE [LARGE SCALE GENOMIC DNA]</scope>
    <source>
        <strain evidence="2">cv. WT478/WT964</strain>
        <tissue evidence="1">Leaves</tissue>
    </source>
</reference>
<dbReference type="AlphaFoldDB" id="A0A7J6XFJ1"/>